<keyword evidence="3" id="KW-1185">Reference proteome</keyword>
<gene>
    <name evidence="2" type="ORF">OsI_21212</name>
</gene>
<dbReference type="Gramene" id="BGIOSGA017456-TA">
    <property type="protein sequence ID" value="BGIOSGA017456-PA"/>
    <property type="gene ID" value="BGIOSGA017456"/>
</dbReference>
<sequence length="119" mass="12511">MGMAPMGVAHLDPHSMEAIDSSSSVVIKEDEDDTVEHDDGFKRRAVCGGSSSAAGGGGWKVWRGEVGRMPLRPLVEVMASTSRSITTCGRSRTVVAELLPYPLASSSGHLPLKSSTPCI</sequence>
<evidence type="ECO:0000313" key="3">
    <source>
        <dbReference type="Proteomes" id="UP000007015"/>
    </source>
</evidence>
<protein>
    <submittedName>
        <fullName evidence="2">Uncharacterized protein</fullName>
    </submittedName>
</protein>
<feature type="region of interest" description="Disordered" evidence="1">
    <location>
        <begin position="1"/>
        <end position="23"/>
    </location>
</feature>
<organism evidence="2 3">
    <name type="scientific">Oryza sativa subsp. indica</name>
    <name type="common">Rice</name>
    <dbReference type="NCBI Taxonomy" id="39946"/>
    <lineage>
        <taxon>Eukaryota</taxon>
        <taxon>Viridiplantae</taxon>
        <taxon>Streptophyta</taxon>
        <taxon>Embryophyta</taxon>
        <taxon>Tracheophyta</taxon>
        <taxon>Spermatophyta</taxon>
        <taxon>Magnoliopsida</taxon>
        <taxon>Liliopsida</taxon>
        <taxon>Poales</taxon>
        <taxon>Poaceae</taxon>
        <taxon>BOP clade</taxon>
        <taxon>Oryzoideae</taxon>
        <taxon>Oryzeae</taxon>
        <taxon>Oryzinae</taxon>
        <taxon>Oryza</taxon>
        <taxon>Oryza sativa</taxon>
    </lineage>
</organism>
<dbReference type="Proteomes" id="UP000007015">
    <property type="component" value="Chromosome 5"/>
</dbReference>
<evidence type="ECO:0000313" key="2">
    <source>
        <dbReference type="EMBL" id="EEC79789.1"/>
    </source>
</evidence>
<accession>B8AXI9</accession>
<proteinExistence type="predicted"/>
<evidence type="ECO:0000256" key="1">
    <source>
        <dbReference type="SAM" id="MobiDB-lite"/>
    </source>
</evidence>
<dbReference type="EMBL" id="CM000130">
    <property type="protein sequence ID" value="EEC79789.1"/>
    <property type="molecule type" value="Genomic_DNA"/>
</dbReference>
<dbReference type="HOGENOM" id="CLU_150915_0_0_1"/>
<name>B8AXI9_ORYSI</name>
<dbReference type="AlphaFoldDB" id="B8AXI9"/>
<reference evidence="2 3" key="1">
    <citation type="journal article" date="2005" name="PLoS Biol.">
        <title>The genomes of Oryza sativa: a history of duplications.</title>
        <authorList>
            <person name="Yu J."/>
            <person name="Wang J."/>
            <person name="Lin W."/>
            <person name="Li S."/>
            <person name="Li H."/>
            <person name="Zhou J."/>
            <person name="Ni P."/>
            <person name="Dong W."/>
            <person name="Hu S."/>
            <person name="Zeng C."/>
            <person name="Zhang J."/>
            <person name="Zhang Y."/>
            <person name="Li R."/>
            <person name="Xu Z."/>
            <person name="Li S."/>
            <person name="Li X."/>
            <person name="Zheng H."/>
            <person name="Cong L."/>
            <person name="Lin L."/>
            <person name="Yin J."/>
            <person name="Geng J."/>
            <person name="Li G."/>
            <person name="Shi J."/>
            <person name="Liu J."/>
            <person name="Lv H."/>
            <person name="Li J."/>
            <person name="Wang J."/>
            <person name="Deng Y."/>
            <person name="Ran L."/>
            <person name="Shi X."/>
            <person name="Wang X."/>
            <person name="Wu Q."/>
            <person name="Li C."/>
            <person name="Ren X."/>
            <person name="Wang J."/>
            <person name="Wang X."/>
            <person name="Li D."/>
            <person name="Liu D."/>
            <person name="Zhang X."/>
            <person name="Ji Z."/>
            <person name="Zhao W."/>
            <person name="Sun Y."/>
            <person name="Zhang Z."/>
            <person name="Bao J."/>
            <person name="Han Y."/>
            <person name="Dong L."/>
            <person name="Ji J."/>
            <person name="Chen P."/>
            <person name="Wu S."/>
            <person name="Liu J."/>
            <person name="Xiao Y."/>
            <person name="Bu D."/>
            <person name="Tan J."/>
            <person name="Yang L."/>
            <person name="Ye C."/>
            <person name="Zhang J."/>
            <person name="Xu J."/>
            <person name="Zhou Y."/>
            <person name="Yu Y."/>
            <person name="Zhang B."/>
            <person name="Zhuang S."/>
            <person name="Wei H."/>
            <person name="Liu B."/>
            <person name="Lei M."/>
            <person name="Yu H."/>
            <person name="Li Y."/>
            <person name="Xu H."/>
            <person name="Wei S."/>
            <person name="He X."/>
            <person name="Fang L."/>
            <person name="Zhang Z."/>
            <person name="Zhang Y."/>
            <person name="Huang X."/>
            <person name="Su Z."/>
            <person name="Tong W."/>
            <person name="Li J."/>
            <person name="Tong Z."/>
            <person name="Li S."/>
            <person name="Ye J."/>
            <person name="Wang L."/>
            <person name="Fang L."/>
            <person name="Lei T."/>
            <person name="Chen C."/>
            <person name="Chen H."/>
            <person name="Xu Z."/>
            <person name="Li H."/>
            <person name="Huang H."/>
            <person name="Zhang F."/>
            <person name="Xu H."/>
            <person name="Li N."/>
            <person name="Zhao C."/>
            <person name="Li S."/>
            <person name="Dong L."/>
            <person name="Huang Y."/>
            <person name="Li L."/>
            <person name="Xi Y."/>
            <person name="Qi Q."/>
            <person name="Li W."/>
            <person name="Zhang B."/>
            <person name="Hu W."/>
            <person name="Zhang Y."/>
            <person name="Tian X."/>
            <person name="Jiao Y."/>
            <person name="Liang X."/>
            <person name="Jin J."/>
            <person name="Gao L."/>
            <person name="Zheng W."/>
            <person name="Hao B."/>
            <person name="Liu S."/>
            <person name="Wang W."/>
            <person name="Yuan L."/>
            <person name="Cao M."/>
            <person name="McDermott J."/>
            <person name="Samudrala R."/>
            <person name="Wang J."/>
            <person name="Wong G.K."/>
            <person name="Yang H."/>
        </authorList>
    </citation>
    <scope>NUCLEOTIDE SEQUENCE [LARGE SCALE GENOMIC DNA]</scope>
    <source>
        <strain evidence="3">cv. 93-11</strain>
    </source>
</reference>